<dbReference type="VEuPathDB" id="FungiDB:RhiirA1_490934"/>
<protein>
    <submittedName>
        <fullName evidence="1">Uncharacterized protein</fullName>
    </submittedName>
</protein>
<evidence type="ECO:0000313" key="3">
    <source>
        <dbReference type="Proteomes" id="UP000232688"/>
    </source>
</evidence>
<dbReference type="Proteomes" id="UP000232688">
    <property type="component" value="Unassembled WGS sequence"/>
</dbReference>
<organism evidence="1 3">
    <name type="scientific">Rhizophagus irregularis</name>
    <dbReference type="NCBI Taxonomy" id="588596"/>
    <lineage>
        <taxon>Eukaryota</taxon>
        <taxon>Fungi</taxon>
        <taxon>Fungi incertae sedis</taxon>
        <taxon>Mucoromycota</taxon>
        <taxon>Glomeromycotina</taxon>
        <taxon>Glomeromycetes</taxon>
        <taxon>Glomerales</taxon>
        <taxon>Glomeraceae</taxon>
        <taxon>Rhizophagus</taxon>
    </lineage>
</organism>
<accession>A0A2N0RA98</accession>
<proteinExistence type="predicted"/>
<reference evidence="1 3" key="2">
    <citation type="submission" date="2017-10" db="EMBL/GenBank/DDBJ databases">
        <title>Genome analyses suggest a sexual origin of heterokaryosis in a supposedly ancient asexual fungus.</title>
        <authorList>
            <person name="Corradi N."/>
            <person name="Sedzielewska K."/>
            <person name="Noel J."/>
            <person name="Charron P."/>
            <person name="Farinelli L."/>
            <person name="Marton T."/>
            <person name="Kruger M."/>
            <person name="Pelin A."/>
            <person name="Brachmann A."/>
            <person name="Corradi N."/>
        </authorList>
    </citation>
    <scope>NUCLEOTIDE SEQUENCE [LARGE SCALE GENOMIC DNA]</scope>
    <source>
        <strain evidence="1 3">A1</strain>
    </source>
</reference>
<reference evidence="1 3" key="1">
    <citation type="submission" date="2017-10" db="EMBL/GenBank/DDBJ databases">
        <title>Extensive intraspecific genome diversity in a model arbuscular mycorrhizal fungus.</title>
        <authorList>
            <person name="Chen E.C.H."/>
            <person name="Morin E."/>
            <person name="Baudet D."/>
            <person name="Noel J."/>
            <person name="Ndikumana S."/>
            <person name="Charron P."/>
            <person name="St-Onge C."/>
            <person name="Giorgi J."/>
            <person name="Grigoriev I.V."/>
            <person name="Roux C."/>
            <person name="Martin F.M."/>
            <person name="Corradi N."/>
        </authorList>
    </citation>
    <scope>NUCLEOTIDE SEQUENCE [LARGE SCALE GENOMIC DNA]</scope>
    <source>
        <strain evidence="1 3">A1</strain>
    </source>
</reference>
<name>A0A2N0RA98_9GLOM</name>
<dbReference type="VEuPathDB" id="FungiDB:RhiirA1_524076"/>
<sequence length="165" mass="18877">MVYDSSSESSESSGGLREMLRIFVSKNNLKFTVLIERPQDPFQIGHFQSVSALESNDPSLSVFQFFILASAQIYTKVKDEGFYKGIAQNAVQLDSALSNRKRKANEMEEGAFAGKVFGIITDAKRMVLPCMTVRTWEVWLKWFLVRHIAWLLDEVQKSDSDSRRR</sequence>
<evidence type="ECO:0000313" key="1">
    <source>
        <dbReference type="EMBL" id="PKC60216.1"/>
    </source>
</evidence>
<comment type="caution">
    <text evidence="1">The sequence shown here is derived from an EMBL/GenBank/DDBJ whole genome shotgun (WGS) entry which is preliminary data.</text>
</comment>
<evidence type="ECO:0000313" key="2">
    <source>
        <dbReference type="EMBL" id="PKC61594.1"/>
    </source>
</evidence>
<gene>
    <name evidence="1" type="ORF">RhiirA1_490934</name>
    <name evidence="2" type="ORF">RhiirA1_524076</name>
</gene>
<dbReference type="EMBL" id="LLXH01000963">
    <property type="protein sequence ID" value="PKC61594.1"/>
    <property type="molecule type" value="Genomic_DNA"/>
</dbReference>
<dbReference type="EMBL" id="LLXH01001181">
    <property type="protein sequence ID" value="PKC60216.1"/>
    <property type="molecule type" value="Genomic_DNA"/>
</dbReference>
<dbReference type="AlphaFoldDB" id="A0A2N0RA98"/>